<gene>
    <name evidence="1" type="ORF">CTDIVETGP_2317</name>
</gene>
<reference evidence="1 2" key="1">
    <citation type="journal article" date="2015" name="Genome Announc.">
        <title>Draft Genome Sequence of Clostridium tyrobutyricum Strain DIVETGP, Isolated from Cow's Milk for Grana Padano Production.</title>
        <authorList>
            <person name="Soggiu A."/>
            <person name="Piras C."/>
            <person name="Gaiarsa S."/>
            <person name="Sassera D."/>
            <person name="Roncada P."/>
            <person name="Bendixen E."/>
            <person name="Brasca M."/>
            <person name="Bonizzi L."/>
        </authorList>
    </citation>
    <scope>NUCLEOTIDE SEQUENCE [LARGE SCALE GENOMIC DNA]</scope>
    <source>
        <strain evidence="1 2">DIVETGP</strain>
    </source>
</reference>
<dbReference type="AlphaFoldDB" id="W6NK16"/>
<sequence>MRAILYNIKNRYLISILKISSINTHTSLTNIQVVFVYRKFNYMLESLSKFINMF</sequence>
<dbReference type="Proteomes" id="UP000019482">
    <property type="component" value="Unassembled WGS sequence"/>
</dbReference>
<accession>W6NK16</accession>
<evidence type="ECO:0000313" key="2">
    <source>
        <dbReference type="Proteomes" id="UP000019482"/>
    </source>
</evidence>
<proteinExistence type="predicted"/>
<dbReference type="EMBL" id="CBXI010000040">
    <property type="protein sequence ID" value="CDL92247.1"/>
    <property type="molecule type" value="Genomic_DNA"/>
</dbReference>
<name>W6NK16_CLOTY</name>
<protein>
    <submittedName>
        <fullName evidence="1">Uncharacterized protein</fullName>
    </submittedName>
</protein>
<organism evidence="1 2">
    <name type="scientific">Clostridium tyrobutyricum DIVETGP</name>
    <dbReference type="NCBI Taxonomy" id="1408889"/>
    <lineage>
        <taxon>Bacteria</taxon>
        <taxon>Bacillati</taxon>
        <taxon>Bacillota</taxon>
        <taxon>Clostridia</taxon>
        <taxon>Eubacteriales</taxon>
        <taxon>Clostridiaceae</taxon>
        <taxon>Clostridium</taxon>
    </lineage>
</organism>
<comment type="caution">
    <text evidence="1">The sequence shown here is derived from an EMBL/GenBank/DDBJ whole genome shotgun (WGS) entry which is preliminary data.</text>
</comment>
<evidence type="ECO:0000313" key="1">
    <source>
        <dbReference type="EMBL" id="CDL92247.1"/>
    </source>
</evidence>
<keyword evidence="2" id="KW-1185">Reference proteome</keyword>